<dbReference type="NCBIfam" id="TIGR00369">
    <property type="entry name" value="unchar_dom_1"/>
    <property type="match status" value="1"/>
</dbReference>
<evidence type="ECO:0000256" key="1">
    <source>
        <dbReference type="ARBA" id="ARBA00008324"/>
    </source>
</evidence>
<dbReference type="PANTHER" id="PTHR21660">
    <property type="entry name" value="THIOESTERASE SUPERFAMILY MEMBER-RELATED"/>
    <property type="match status" value="1"/>
</dbReference>
<dbReference type="GO" id="GO:0047617">
    <property type="term" value="F:fatty acyl-CoA hydrolase activity"/>
    <property type="evidence" value="ECO:0007669"/>
    <property type="project" value="InterPro"/>
</dbReference>
<dbReference type="PANTHER" id="PTHR21660:SF1">
    <property type="entry name" value="ACYL-COENZYME A THIOESTERASE 13"/>
    <property type="match status" value="1"/>
</dbReference>
<dbReference type="EMBL" id="CP108195">
    <property type="protein sequence ID" value="WTS17097.1"/>
    <property type="molecule type" value="Genomic_DNA"/>
</dbReference>
<gene>
    <name evidence="4" type="ORF">OHU69_42300</name>
</gene>
<dbReference type="InterPro" id="IPR029069">
    <property type="entry name" value="HotDog_dom_sf"/>
</dbReference>
<accession>A0AAU1UHY2</accession>
<sequence>MPDFTWGAGTGLDRIRTLAEELAHTPHVPYTQFGLSITQVDKGRVEMTWTPGESLLNRGRVVHGGFIATTLDEACGVTVMTGSEPLTPFLTMSLNIEYLRPLRAGATYKVVGTVLKQGRLRTLVRAVVEDAAGRLCAEGTASMTPNRALLQTSGHAPTGTVA</sequence>
<comment type="similarity">
    <text evidence="1">Belongs to the thioesterase PaaI family.</text>
</comment>
<reference evidence="4" key="1">
    <citation type="submission" date="2022-10" db="EMBL/GenBank/DDBJ databases">
        <title>The complete genomes of actinobacterial strains from the NBC collection.</title>
        <authorList>
            <person name="Joergensen T.S."/>
            <person name="Alvarez Arevalo M."/>
            <person name="Sterndorff E.B."/>
            <person name="Faurdal D."/>
            <person name="Vuksanovic O."/>
            <person name="Mourched A.-S."/>
            <person name="Charusanti P."/>
            <person name="Shaw S."/>
            <person name="Blin K."/>
            <person name="Weber T."/>
        </authorList>
    </citation>
    <scope>NUCLEOTIDE SEQUENCE</scope>
    <source>
        <strain evidence="4">NBC_00119</strain>
    </source>
</reference>
<evidence type="ECO:0000259" key="3">
    <source>
        <dbReference type="Pfam" id="PF03061"/>
    </source>
</evidence>
<dbReference type="InterPro" id="IPR039298">
    <property type="entry name" value="ACOT13"/>
</dbReference>
<dbReference type="Gene3D" id="3.10.129.10">
    <property type="entry name" value="Hotdog Thioesterase"/>
    <property type="match status" value="1"/>
</dbReference>
<dbReference type="CDD" id="cd03443">
    <property type="entry name" value="PaaI_thioesterase"/>
    <property type="match status" value="1"/>
</dbReference>
<name>A0AAU1UHY2_9ACTN</name>
<dbReference type="InterPro" id="IPR003736">
    <property type="entry name" value="PAAI_dom"/>
</dbReference>
<proteinExistence type="inferred from homology"/>
<dbReference type="SUPFAM" id="SSF54637">
    <property type="entry name" value="Thioesterase/thiol ester dehydrase-isomerase"/>
    <property type="match status" value="1"/>
</dbReference>
<evidence type="ECO:0000313" key="4">
    <source>
        <dbReference type="EMBL" id="WTS17097.1"/>
    </source>
</evidence>
<keyword evidence="2" id="KW-0378">Hydrolase</keyword>
<protein>
    <submittedName>
        <fullName evidence="4">PaaI family thioesterase</fullName>
    </submittedName>
</protein>
<organism evidence="4">
    <name type="scientific">Streptomyces sp. NBC_00119</name>
    <dbReference type="NCBI Taxonomy" id="2975659"/>
    <lineage>
        <taxon>Bacteria</taxon>
        <taxon>Bacillati</taxon>
        <taxon>Actinomycetota</taxon>
        <taxon>Actinomycetes</taxon>
        <taxon>Kitasatosporales</taxon>
        <taxon>Streptomycetaceae</taxon>
        <taxon>Streptomyces</taxon>
    </lineage>
</organism>
<feature type="domain" description="Thioesterase" evidence="3">
    <location>
        <begin position="61"/>
        <end position="137"/>
    </location>
</feature>
<dbReference type="AlphaFoldDB" id="A0AAU1UHY2"/>
<evidence type="ECO:0000256" key="2">
    <source>
        <dbReference type="ARBA" id="ARBA00022801"/>
    </source>
</evidence>
<dbReference type="Pfam" id="PF03061">
    <property type="entry name" value="4HBT"/>
    <property type="match status" value="1"/>
</dbReference>
<dbReference type="InterPro" id="IPR006683">
    <property type="entry name" value="Thioestr_dom"/>
</dbReference>